<keyword evidence="1" id="KW-1133">Transmembrane helix</keyword>
<evidence type="ECO:0000313" key="2">
    <source>
        <dbReference type="EMBL" id="QDT96064.1"/>
    </source>
</evidence>
<feature type="transmembrane region" description="Helical" evidence="1">
    <location>
        <begin position="185"/>
        <end position="206"/>
    </location>
</feature>
<keyword evidence="1" id="KW-0472">Membrane</keyword>
<sequence length="322" mass="37963">MAWSHPKFRTGSRQCVCSLFFVIEKVWLFHYNFTSLKQLTQTKTDHEVPLLKTFLWEFWLFGIKQASACIFGGFLLALMIITRFWYPIDFLYRYDFLFLAAVAFQIFLLITRLESPKEAIVILIFHIVATVMELFKTSEGIRSWQYPEPFVIGIGNVPLFAGFMYSAVGSYIARVWRIFDFRYSSYPPLWSTIVLVTLIYANFFTHHYVVDIRWLLILASLLMFGKVMIYFKMDTIHRHMPLIIGWLLVALFIWFAENLATFSNVWIYPTQKLQWHMVSPSKLTAWYLLMMLSFVLVSLVNRPTIIKEKSELTHDASSEQIN</sequence>
<feature type="transmembrane region" description="Helical" evidence="1">
    <location>
        <begin position="243"/>
        <end position="263"/>
    </location>
</feature>
<proteinExistence type="predicted"/>
<dbReference type="EMBL" id="CP037920">
    <property type="protein sequence ID" value="QDT96064.1"/>
    <property type="molecule type" value="Genomic_DNA"/>
</dbReference>
<feature type="transmembrane region" description="Helical" evidence="1">
    <location>
        <begin position="212"/>
        <end position="231"/>
    </location>
</feature>
<dbReference type="Pfam" id="PF05675">
    <property type="entry name" value="DUF817"/>
    <property type="match status" value="1"/>
</dbReference>
<evidence type="ECO:0008006" key="4">
    <source>
        <dbReference type="Google" id="ProtNLM"/>
    </source>
</evidence>
<keyword evidence="1" id="KW-0812">Transmembrane</keyword>
<feature type="transmembrane region" description="Helical" evidence="1">
    <location>
        <begin position="119"/>
        <end position="138"/>
    </location>
</feature>
<feature type="transmembrane region" description="Helical" evidence="1">
    <location>
        <begin position="66"/>
        <end position="86"/>
    </location>
</feature>
<dbReference type="Proteomes" id="UP000318704">
    <property type="component" value="Chromosome"/>
</dbReference>
<protein>
    <recommendedName>
        <fullName evidence="4">DUF817 domain-containing protein</fullName>
    </recommendedName>
</protein>
<feature type="transmembrane region" description="Helical" evidence="1">
    <location>
        <begin position="283"/>
        <end position="300"/>
    </location>
</feature>
<evidence type="ECO:0000256" key="1">
    <source>
        <dbReference type="SAM" id="Phobius"/>
    </source>
</evidence>
<name>A0A517VSS3_9PLAN</name>
<accession>A0A517VSS3</accession>
<feature type="transmembrane region" description="Helical" evidence="1">
    <location>
        <begin position="92"/>
        <end position="110"/>
    </location>
</feature>
<feature type="transmembrane region" description="Helical" evidence="1">
    <location>
        <begin position="150"/>
        <end position="173"/>
    </location>
</feature>
<gene>
    <name evidence="2" type="ORF">V144x_15170</name>
</gene>
<dbReference type="KEGG" id="gaw:V144x_15170"/>
<dbReference type="AlphaFoldDB" id="A0A517VSS3"/>
<reference evidence="2 3" key="1">
    <citation type="submission" date="2019-03" db="EMBL/GenBank/DDBJ databases">
        <title>Deep-cultivation of Planctomycetes and their phenomic and genomic characterization uncovers novel biology.</title>
        <authorList>
            <person name="Wiegand S."/>
            <person name="Jogler M."/>
            <person name="Boedeker C."/>
            <person name="Pinto D."/>
            <person name="Vollmers J."/>
            <person name="Rivas-Marin E."/>
            <person name="Kohn T."/>
            <person name="Peeters S.H."/>
            <person name="Heuer A."/>
            <person name="Rast P."/>
            <person name="Oberbeckmann S."/>
            <person name="Bunk B."/>
            <person name="Jeske O."/>
            <person name="Meyerdierks A."/>
            <person name="Storesund J.E."/>
            <person name="Kallscheuer N."/>
            <person name="Luecker S."/>
            <person name="Lage O.M."/>
            <person name="Pohl T."/>
            <person name="Merkel B.J."/>
            <person name="Hornburger P."/>
            <person name="Mueller R.-W."/>
            <person name="Bruemmer F."/>
            <person name="Labrenz M."/>
            <person name="Spormann A.M."/>
            <person name="Op den Camp H."/>
            <person name="Overmann J."/>
            <person name="Amann R."/>
            <person name="Jetten M.S.M."/>
            <person name="Mascher T."/>
            <person name="Medema M.H."/>
            <person name="Devos D.P."/>
            <person name="Kaster A.-K."/>
            <person name="Ovreas L."/>
            <person name="Rohde M."/>
            <person name="Galperin M.Y."/>
            <person name="Jogler C."/>
        </authorList>
    </citation>
    <scope>NUCLEOTIDE SEQUENCE [LARGE SCALE GENOMIC DNA]</scope>
    <source>
        <strain evidence="2 3">V144</strain>
    </source>
</reference>
<evidence type="ECO:0000313" key="3">
    <source>
        <dbReference type="Proteomes" id="UP000318704"/>
    </source>
</evidence>
<dbReference type="InterPro" id="IPR008535">
    <property type="entry name" value="DUF817"/>
</dbReference>
<organism evidence="2 3">
    <name type="scientific">Gimesia aquarii</name>
    <dbReference type="NCBI Taxonomy" id="2527964"/>
    <lineage>
        <taxon>Bacteria</taxon>
        <taxon>Pseudomonadati</taxon>
        <taxon>Planctomycetota</taxon>
        <taxon>Planctomycetia</taxon>
        <taxon>Planctomycetales</taxon>
        <taxon>Planctomycetaceae</taxon>
        <taxon>Gimesia</taxon>
    </lineage>
</organism>